<proteinExistence type="predicted"/>
<dbReference type="RefSeq" id="WP_188106601.1">
    <property type="nucleotide sequence ID" value="NZ_JAANIH010000060.1"/>
</dbReference>
<protein>
    <submittedName>
        <fullName evidence="1">Uncharacterized protein</fullName>
    </submittedName>
</protein>
<gene>
    <name evidence="1" type="ORF">HA482_22925</name>
</gene>
<keyword evidence="2" id="KW-1185">Reference proteome</keyword>
<comment type="caution">
    <text evidence="1">The sequence shown here is derived from an EMBL/GenBank/DDBJ whole genome shotgun (WGS) entry which is preliminary data.</text>
</comment>
<evidence type="ECO:0000313" key="1">
    <source>
        <dbReference type="EMBL" id="MBC9981061.1"/>
    </source>
</evidence>
<reference evidence="1 2" key="1">
    <citation type="journal article" date="2020" name="Arch. Microbiol.">
        <title>Bradyrhizobium campsiandrae sp. nov., a nitrogen-fixing bacterial strain isolated from a native leguminous tree from the Amazon adapted to flooded conditions.</title>
        <authorList>
            <person name="Cabral Michel D."/>
            <person name="Martins da Costa E."/>
            <person name="Azarias Guimaraes A."/>
            <person name="Soares de Carvalho T."/>
            <person name="Santos de Castro Caputo P."/>
            <person name="Willems A."/>
            <person name="de Souza Moreira F.M."/>
        </authorList>
    </citation>
    <scope>NUCLEOTIDE SEQUENCE [LARGE SCALE GENOMIC DNA]</scope>
    <source>
        <strain evidence="2">INPA 384B</strain>
    </source>
</reference>
<organism evidence="1 2">
    <name type="scientific">Bradyrhizobium campsiandrae</name>
    <dbReference type="NCBI Taxonomy" id="1729892"/>
    <lineage>
        <taxon>Bacteria</taxon>
        <taxon>Pseudomonadati</taxon>
        <taxon>Pseudomonadota</taxon>
        <taxon>Alphaproteobacteria</taxon>
        <taxon>Hyphomicrobiales</taxon>
        <taxon>Nitrobacteraceae</taxon>
        <taxon>Bradyrhizobium</taxon>
    </lineage>
</organism>
<accession>A0ABR7UC19</accession>
<evidence type="ECO:0000313" key="2">
    <source>
        <dbReference type="Proteomes" id="UP000639516"/>
    </source>
</evidence>
<dbReference type="EMBL" id="JAATTO010000033">
    <property type="protein sequence ID" value="MBC9981061.1"/>
    <property type="molecule type" value="Genomic_DNA"/>
</dbReference>
<sequence length="231" mass="24617">MTDGIVASTAAAAESAVNLAIAIILDPTSGASFPLRCRMPQGELLDIAVEEEIGKVDLNAASSSTLERFFVGLTRDKALGSRIAQNVVGFRKPPQAANAKNPAKSSGFSTVMELDQIENVSPSIFRAAARYTTVLSGREQPAPEAATAALRSLMNFDSGRPERRRPTLPGSLTIRADVSAPDGSRYIREALVSLGAASGQLYVVREWRRGDIVGEPVKRSNGETLQACFKL</sequence>
<name>A0ABR7UC19_9BRAD</name>
<dbReference type="Proteomes" id="UP000639516">
    <property type="component" value="Unassembled WGS sequence"/>
</dbReference>